<evidence type="ECO:0000256" key="1">
    <source>
        <dbReference type="SAM" id="Phobius"/>
    </source>
</evidence>
<dbReference type="VEuPathDB" id="MicrosporidiaDB:NAPIS_ORF00716"/>
<proteinExistence type="predicted"/>
<keyword evidence="1" id="KW-1133">Transmembrane helix</keyword>
<feature type="transmembrane region" description="Helical" evidence="1">
    <location>
        <begin position="12"/>
        <end position="35"/>
    </location>
</feature>
<feature type="transmembrane region" description="Helical" evidence="1">
    <location>
        <begin position="41"/>
        <end position="60"/>
    </location>
</feature>
<evidence type="ECO:0000313" key="2">
    <source>
        <dbReference type="EMBL" id="EQB61709.1"/>
    </source>
</evidence>
<dbReference type="HOGENOM" id="CLU_147496_0_0_1"/>
<protein>
    <submittedName>
        <fullName evidence="2">Uncharacterized protein</fullName>
    </submittedName>
</protein>
<dbReference type="OrthoDB" id="2192753at2759"/>
<dbReference type="Proteomes" id="UP000053780">
    <property type="component" value="Unassembled WGS sequence"/>
</dbReference>
<reference evidence="2 3" key="1">
    <citation type="journal article" date="2013" name="BMC Genomics">
        <title>Genome sequencing and comparative genomics of honey bee microsporidia, Nosema apis reveal novel insights into host-parasite interactions.</title>
        <authorList>
            <person name="Chen Yp."/>
            <person name="Pettis J.S."/>
            <person name="Zhao Y."/>
            <person name="Liu X."/>
            <person name="Tallon L.J."/>
            <person name="Sadzewicz L.D."/>
            <person name="Li R."/>
            <person name="Zheng H."/>
            <person name="Huang S."/>
            <person name="Zhang X."/>
            <person name="Hamilton M.C."/>
            <person name="Pernal S.F."/>
            <person name="Melathopoulos A.P."/>
            <person name="Yan X."/>
            <person name="Evans J.D."/>
        </authorList>
    </citation>
    <scope>NUCLEOTIDE SEQUENCE [LARGE SCALE GENOMIC DNA]</scope>
    <source>
        <strain evidence="2 3">BRL 01</strain>
    </source>
</reference>
<keyword evidence="3" id="KW-1185">Reference proteome</keyword>
<gene>
    <name evidence="2" type="ORF">NAPIS_ORF00716</name>
</gene>
<evidence type="ECO:0000313" key="3">
    <source>
        <dbReference type="Proteomes" id="UP000053780"/>
    </source>
</evidence>
<accession>T0LBP7</accession>
<keyword evidence="1" id="KW-0812">Transmembrane</keyword>
<dbReference type="AlphaFoldDB" id="T0LBP7"/>
<organism evidence="2 3">
    <name type="scientific">Vairimorpha apis BRL 01</name>
    <dbReference type="NCBI Taxonomy" id="1037528"/>
    <lineage>
        <taxon>Eukaryota</taxon>
        <taxon>Fungi</taxon>
        <taxon>Fungi incertae sedis</taxon>
        <taxon>Microsporidia</taxon>
        <taxon>Nosematidae</taxon>
        <taxon>Vairimorpha</taxon>
    </lineage>
</organism>
<name>T0LBP7_9MICR</name>
<sequence length="115" mass="13653">MSYDIPYFCPFLSPRFCIFTTICPCYVSSIVYARLFKDKNFSFFAFFLIPYSAFGIRRFVIEELNYKENYEISALKSVCCINSLVQDIHEMKLKRIGIYKYMSEPFIDNSSEIDF</sequence>
<keyword evidence="1" id="KW-0472">Membrane</keyword>
<dbReference type="EMBL" id="KE647104">
    <property type="protein sequence ID" value="EQB61709.1"/>
    <property type="molecule type" value="Genomic_DNA"/>
</dbReference>